<sequence>MAATPDHIENYQCKSRLNLDILR</sequence>
<organism evidence="1">
    <name type="scientific">Rhizophora mucronata</name>
    <name type="common">Asiatic mangrove</name>
    <dbReference type="NCBI Taxonomy" id="61149"/>
    <lineage>
        <taxon>Eukaryota</taxon>
        <taxon>Viridiplantae</taxon>
        <taxon>Streptophyta</taxon>
        <taxon>Embryophyta</taxon>
        <taxon>Tracheophyta</taxon>
        <taxon>Spermatophyta</taxon>
        <taxon>Magnoliopsida</taxon>
        <taxon>eudicotyledons</taxon>
        <taxon>Gunneridae</taxon>
        <taxon>Pentapetalae</taxon>
        <taxon>rosids</taxon>
        <taxon>fabids</taxon>
        <taxon>Malpighiales</taxon>
        <taxon>Rhizophoraceae</taxon>
        <taxon>Rhizophora</taxon>
    </lineage>
</organism>
<evidence type="ECO:0000313" key="1">
    <source>
        <dbReference type="EMBL" id="MBW99492.1"/>
    </source>
</evidence>
<proteinExistence type="predicted"/>
<accession>A0A2P2K198</accession>
<name>A0A2P2K198_RHIMU</name>
<dbReference type="AlphaFoldDB" id="A0A2P2K198"/>
<reference evidence="1" key="1">
    <citation type="submission" date="2018-02" db="EMBL/GenBank/DDBJ databases">
        <title>Rhizophora mucronata_Transcriptome.</title>
        <authorList>
            <person name="Meera S.P."/>
            <person name="Sreeshan A."/>
            <person name="Augustine A."/>
        </authorList>
    </citation>
    <scope>NUCLEOTIDE SEQUENCE</scope>
    <source>
        <tissue evidence="1">Leaf</tissue>
    </source>
</reference>
<protein>
    <submittedName>
        <fullName evidence="1">Uncharacterized protein</fullName>
    </submittedName>
</protein>
<dbReference type="EMBL" id="GGEC01019009">
    <property type="protein sequence ID" value="MBW99492.1"/>
    <property type="molecule type" value="Transcribed_RNA"/>
</dbReference>